<evidence type="ECO:0000313" key="3">
    <source>
        <dbReference type="Proteomes" id="UP001168877"/>
    </source>
</evidence>
<protein>
    <recommendedName>
        <fullName evidence="1">Reverse transcriptase Ty1/copia-type domain-containing protein</fullName>
    </recommendedName>
</protein>
<dbReference type="PANTHER" id="PTHR11439:SF511">
    <property type="match status" value="1"/>
</dbReference>
<dbReference type="SUPFAM" id="SSF56672">
    <property type="entry name" value="DNA/RNA polymerases"/>
    <property type="match status" value="1"/>
</dbReference>
<dbReference type="InterPro" id="IPR043502">
    <property type="entry name" value="DNA/RNA_pol_sf"/>
</dbReference>
<gene>
    <name evidence="2" type="ORF">LWI29_033391</name>
</gene>
<organism evidence="2 3">
    <name type="scientific">Acer saccharum</name>
    <name type="common">Sugar maple</name>
    <dbReference type="NCBI Taxonomy" id="4024"/>
    <lineage>
        <taxon>Eukaryota</taxon>
        <taxon>Viridiplantae</taxon>
        <taxon>Streptophyta</taxon>
        <taxon>Embryophyta</taxon>
        <taxon>Tracheophyta</taxon>
        <taxon>Spermatophyta</taxon>
        <taxon>Magnoliopsida</taxon>
        <taxon>eudicotyledons</taxon>
        <taxon>Gunneridae</taxon>
        <taxon>Pentapetalae</taxon>
        <taxon>rosids</taxon>
        <taxon>malvids</taxon>
        <taxon>Sapindales</taxon>
        <taxon>Sapindaceae</taxon>
        <taxon>Hippocastanoideae</taxon>
        <taxon>Acereae</taxon>
        <taxon>Acer</taxon>
    </lineage>
</organism>
<dbReference type="Pfam" id="PF07727">
    <property type="entry name" value="RVT_2"/>
    <property type="match status" value="1"/>
</dbReference>
<dbReference type="InterPro" id="IPR013103">
    <property type="entry name" value="RVT_2"/>
</dbReference>
<reference evidence="2" key="2">
    <citation type="submission" date="2023-06" db="EMBL/GenBank/DDBJ databases">
        <authorList>
            <person name="Swenson N.G."/>
            <person name="Wegrzyn J.L."/>
            <person name="Mcevoy S.L."/>
        </authorList>
    </citation>
    <scope>NUCLEOTIDE SEQUENCE</scope>
    <source>
        <strain evidence="2">NS2018</strain>
        <tissue evidence="2">Leaf</tissue>
    </source>
</reference>
<dbReference type="Proteomes" id="UP001168877">
    <property type="component" value="Unassembled WGS sequence"/>
</dbReference>
<dbReference type="EMBL" id="JAUESC010000386">
    <property type="protein sequence ID" value="KAK0577472.1"/>
    <property type="molecule type" value="Genomic_DNA"/>
</dbReference>
<dbReference type="CDD" id="cd09272">
    <property type="entry name" value="RNase_HI_RT_Ty1"/>
    <property type="match status" value="1"/>
</dbReference>
<dbReference type="AlphaFoldDB" id="A0AA39RS56"/>
<name>A0AA39RS56_ACESA</name>
<dbReference type="PANTHER" id="PTHR11439">
    <property type="entry name" value="GAG-POL-RELATED RETROTRANSPOSON"/>
    <property type="match status" value="1"/>
</dbReference>
<accession>A0AA39RS56</accession>
<keyword evidence="3" id="KW-1185">Reference proteome</keyword>
<sequence>MRSELRALQANNTWSLTPLLPGKTPIGCRWVYKIKHRSDGSIERHKAWLVAKGFTQLEGVDYQDTFSPTAKIISVRCSLALAAARGWSLHQMDVNNAFLHGDLVEEIYMSPPPGLRRQGEELVCRLHKSLYGLKQASRQWFAKFSAAICSAGYVQSRADYSLFTRKQGKSFTALLIYVDDILITGNDPASIAMTKQFLHSHFHLKDLGDLKYFLGIEISASKNGLFISQRKYALEIIKDAGMLGAAPIDTPMERGLKLSDKSDLLKDSIKYRRLVGRLIYLTVSRPDITYAVHVLSRFMHQPRKLHMEVALRVVRYLKGAPGQGIFFSSNCDLRLRAYCDSDWAGCPLTRRSTTGYCVFLGPSLISWRSKRQKTVSLSSAEAEYRAMTGAYCELTWLRYLLKDLGISHQDSTFLYCDNKAVLHIAANPVFHERTRHIEMDCHYIRDKIQDGSVITKFVNSAHQLSDILTNPLGKETFVPMIHKLGVQDIHSPT</sequence>
<comment type="caution">
    <text evidence="2">The sequence shown here is derived from an EMBL/GenBank/DDBJ whole genome shotgun (WGS) entry which is preliminary data.</text>
</comment>
<feature type="domain" description="Reverse transcriptase Ty1/copia-type" evidence="1">
    <location>
        <begin position="11"/>
        <end position="253"/>
    </location>
</feature>
<reference evidence="2" key="1">
    <citation type="journal article" date="2022" name="Plant J.">
        <title>Strategies of tolerance reflected in two North American maple genomes.</title>
        <authorList>
            <person name="McEvoy S.L."/>
            <person name="Sezen U.U."/>
            <person name="Trouern-Trend A."/>
            <person name="McMahon S.M."/>
            <person name="Schaberg P.G."/>
            <person name="Yang J."/>
            <person name="Wegrzyn J.L."/>
            <person name="Swenson N.G."/>
        </authorList>
    </citation>
    <scope>NUCLEOTIDE SEQUENCE</scope>
    <source>
        <strain evidence="2">NS2018</strain>
    </source>
</reference>
<evidence type="ECO:0000259" key="1">
    <source>
        <dbReference type="Pfam" id="PF07727"/>
    </source>
</evidence>
<evidence type="ECO:0000313" key="2">
    <source>
        <dbReference type="EMBL" id="KAK0577472.1"/>
    </source>
</evidence>
<proteinExistence type="predicted"/>